<evidence type="ECO:0000313" key="3">
    <source>
        <dbReference type="Proteomes" id="UP001550378"/>
    </source>
</evidence>
<keyword evidence="3" id="KW-1185">Reference proteome</keyword>
<dbReference type="RefSeq" id="WP_359655121.1">
    <property type="nucleotide sequence ID" value="NZ_JBEXZP010000072.1"/>
</dbReference>
<evidence type="ECO:0000259" key="1">
    <source>
        <dbReference type="Pfam" id="PF20469"/>
    </source>
</evidence>
<dbReference type="Proteomes" id="UP001550378">
    <property type="component" value="Unassembled WGS sequence"/>
</dbReference>
<dbReference type="Pfam" id="PF20469">
    <property type="entry name" value="OLD-like_TOPRIM"/>
    <property type="match status" value="1"/>
</dbReference>
<comment type="caution">
    <text evidence="2">The sequence shown here is derived from an EMBL/GenBank/DDBJ whole genome shotgun (WGS) entry which is preliminary data.</text>
</comment>
<keyword evidence="2" id="KW-0378">Hydrolase</keyword>
<keyword evidence="2" id="KW-0255">Endonuclease</keyword>
<gene>
    <name evidence="2" type="ORF">ABZ508_14790</name>
</gene>
<keyword evidence="2" id="KW-0540">Nuclease</keyword>
<organism evidence="2 3">
    <name type="scientific">Streptomyces lavendulocolor</name>
    <dbReference type="NCBI Taxonomy" id="67316"/>
    <lineage>
        <taxon>Bacteria</taxon>
        <taxon>Bacillati</taxon>
        <taxon>Actinomycetota</taxon>
        <taxon>Actinomycetes</taxon>
        <taxon>Kitasatosporales</taxon>
        <taxon>Streptomycetaceae</taxon>
        <taxon>Streptomyces</taxon>
    </lineage>
</organism>
<proteinExistence type="predicted"/>
<dbReference type="EMBL" id="JBEXZR010000011">
    <property type="protein sequence ID" value="MEU0708617.1"/>
    <property type="molecule type" value="Genomic_DNA"/>
</dbReference>
<reference evidence="2 3" key="1">
    <citation type="submission" date="2024-06" db="EMBL/GenBank/DDBJ databases">
        <title>The Natural Products Discovery Center: Release of the First 8490 Sequenced Strains for Exploring Actinobacteria Biosynthetic Diversity.</title>
        <authorList>
            <person name="Kalkreuter E."/>
            <person name="Kautsar S.A."/>
            <person name="Yang D."/>
            <person name="Bader C.D."/>
            <person name="Teijaro C.N."/>
            <person name="Fluegel L."/>
            <person name="Davis C.M."/>
            <person name="Simpson J.R."/>
            <person name="Lauterbach L."/>
            <person name="Steele A.D."/>
            <person name="Gui C."/>
            <person name="Meng S."/>
            <person name="Li G."/>
            <person name="Viehrig K."/>
            <person name="Ye F."/>
            <person name="Su P."/>
            <person name="Kiefer A.F."/>
            <person name="Nichols A."/>
            <person name="Cepeda A.J."/>
            <person name="Yan W."/>
            <person name="Fan B."/>
            <person name="Jiang Y."/>
            <person name="Adhikari A."/>
            <person name="Zheng C.-J."/>
            <person name="Schuster L."/>
            <person name="Cowan T.M."/>
            <person name="Smanski M.J."/>
            <person name="Chevrette M.G."/>
            <person name="De Carvalho L.P.S."/>
            <person name="Shen B."/>
        </authorList>
    </citation>
    <scope>NUCLEOTIDE SEQUENCE [LARGE SCALE GENOMIC DNA]</scope>
    <source>
        <strain evidence="2 3">NPDC006337</strain>
    </source>
</reference>
<evidence type="ECO:0000313" key="2">
    <source>
        <dbReference type="EMBL" id="MEU0708617.1"/>
    </source>
</evidence>
<dbReference type="CDD" id="cd01026">
    <property type="entry name" value="TOPRIM_OLD"/>
    <property type="match status" value="1"/>
</dbReference>
<accession>A0ABV2W520</accession>
<sequence length="221" mass="23777">MDDVERFRSATVAWAAGGDGSAGAAESAREIAARIRPARVLLVEGPSDRVAVETLAARLGRDLDAEGFPVVPLGGVTGIGRFLEILGPRGLGLDVAGLCDAAEERWFLRGLARAGLGDGLGRAGMELRGFHVCVADLEDELIRAVGTETVLRVIADEGEWRAYRTFRNQPAQRERTEEQRLHRFMGTHSGRKSQYARALVRQLDPASVPVPLARLLADAAA</sequence>
<protein>
    <submittedName>
        <fullName evidence="2">ATP-dependent endonuclease</fullName>
    </submittedName>
</protein>
<name>A0ABV2W520_9ACTN</name>
<feature type="domain" description="OLD protein-like TOPRIM" evidence="1">
    <location>
        <begin position="39"/>
        <end position="100"/>
    </location>
</feature>
<dbReference type="GO" id="GO:0004519">
    <property type="term" value="F:endonuclease activity"/>
    <property type="evidence" value="ECO:0007669"/>
    <property type="project" value="UniProtKB-KW"/>
</dbReference>
<dbReference type="InterPro" id="IPR034139">
    <property type="entry name" value="TOPRIM_OLD"/>
</dbReference>